<organism evidence="2 3">
    <name type="scientific">Sphingobium chungbukense</name>
    <dbReference type="NCBI Taxonomy" id="56193"/>
    <lineage>
        <taxon>Bacteria</taxon>
        <taxon>Pseudomonadati</taxon>
        <taxon>Pseudomonadota</taxon>
        <taxon>Alphaproteobacteria</taxon>
        <taxon>Sphingomonadales</taxon>
        <taxon>Sphingomonadaceae</taxon>
        <taxon>Sphingobium</taxon>
    </lineage>
</organism>
<name>A0A0M3ANQ2_9SPHN</name>
<dbReference type="AlphaFoldDB" id="A0A0M3ANQ2"/>
<dbReference type="EMBL" id="LBIC01000006">
    <property type="protein sequence ID" value="KKW91470.1"/>
    <property type="molecule type" value="Genomic_DNA"/>
</dbReference>
<evidence type="ECO:0000259" key="1">
    <source>
        <dbReference type="Pfam" id="PF09995"/>
    </source>
</evidence>
<protein>
    <recommendedName>
        <fullName evidence="1">ER-bound oxygenase mpaB/mpaB'/Rubber oxygenase catalytic domain-containing protein</fullName>
    </recommendedName>
</protein>
<comment type="caution">
    <text evidence="2">The sequence shown here is derived from an EMBL/GenBank/DDBJ whole genome shotgun (WGS) entry which is preliminary data.</text>
</comment>
<sequence>MANGLLLPPSSHLRHMLVRQVQDVFNDRDRGEKPIVRSDNALYPPQSVIWRVHGDVTTMMIGGVTALLLQMLHPAALAGVWDHSGFRRDMVGRLRRTARFIAVTTFGDRADADAAIDRVRRVHGHVKGALPDGTRYAANDPRLLAWVHVCEAMAFLDAWIAFAEPGMSGADQDSYFAQAAQVARALGADTVPESRVEAEALITSFLPELRVDARTRDVARMILSQPAPSTAMKPAQALLMQAAVDILPFWAKRLHGFQIRPLASPLIRGGAFTIAHMLRWAFRQNRQFRSTI</sequence>
<evidence type="ECO:0000313" key="3">
    <source>
        <dbReference type="Proteomes" id="UP000033874"/>
    </source>
</evidence>
<dbReference type="GO" id="GO:0016491">
    <property type="term" value="F:oxidoreductase activity"/>
    <property type="evidence" value="ECO:0007669"/>
    <property type="project" value="InterPro"/>
</dbReference>
<gene>
    <name evidence="2" type="ORF">YP76_13735</name>
</gene>
<dbReference type="STRING" id="56193.YP76_13735"/>
<dbReference type="PATRIC" id="fig|56193.3.peg.2863"/>
<evidence type="ECO:0000313" key="2">
    <source>
        <dbReference type="EMBL" id="KKW91470.1"/>
    </source>
</evidence>
<reference evidence="2 3" key="1">
    <citation type="submission" date="2015-04" db="EMBL/GenBank/DDBJ databases">
        <title>Genome sequence of aromatic hydrocarbons-degrading Sphingobium chungbukense DJ77.</title>
        <authorList>
            <person name="Kim Y.-C."/>
            <person name="Chae J.-C."/>
        </authorList>
    </citation>
    <scope>NUCLEOTIDE SEQUENCE [LARGE SCALE GENOMIC DNA]</scope>
    <source>
        <strain evidence="2 3">DJ77</strain>
    </source>
</reference>
<proteinExistence type="predicted"/>
<dbReference type="PANTHER" id="PTHR36151:SF3">
    <property type="entry name" value="ER-BOUND OXYGENASE MPAB_MPAB'_RUBBER OXYGENASE CATALYTIC DOMAIN-CONTAINING PROTEIN"/>
    <property type="match status" value="1"/>
</dbReference>
<dbReference type="InterPro" id="IPR018713">
    <property type="entry name" value="MPAB/Lcp_cat_dom"/>
</dbReference>
<accession>A0A0M3ANQ2</accession>
<dbReference type="Pfam" id="PF09995">
    <property type="entry name" value="MPAB_Lcp_cat"/>
    <property type="match status" value="1"/>
</dbReference>
<dbReference type="RefSeq" id="WP_046764198.1">
    <property type="nucleotide sequence ID" value="NZ_LBIC01000006.1"/>
</dbReference>
<dbReference type="PANTHER" id="PTHR36151">
    <property type="entry name" value="BLR2777 PROTEIN"/>
    <property type="match status" value="1"/>
</dbReference>
<feature type="domain" description="ER-bound oxygenase mpaB/mpaB'/Rubber oxygenase catalytic" evidence="1">
    <location>
        <begin position="50"/>
        <end position="264"/>
    </location>
</feature>
<keyword evidence="3" id="KW-1185">Reference proteome</keyword>
<dbReference type="Proteomes" id="UP000033874">
    <property type="component" value="Unassembled WGS sequence"/>
</dbReference>